<dbReference type="PANTHER" id="PTHR47618:SF1">
    <property type="entry name" value="BIFUNCTIONAL OLIGORIBONUCLEASE AND PAP PHOSPHATASE NRNA"/>
    <property type="match status" value="1"/>
</dbReference>
<evidence type="ECO:0000313" key="3">
    <source>
        <dbReference type="EMBL" id="HGG98912.1"/>
    </source>
</evidence>
<dbReference type="AlphaFoldDB" id="A0A7C4AIH9"/>
<sequence>MSSPKDLIDTFIEKEKFLILSHLTPDGDAFGSSLALKFFLEQFNKKVDVYAEIPIPAQYRFLPGAEHIKNINSLSVEGFDVLVLVDCNNPSRVSYDKEIVEKIKKFSGRKVVIDHHIEDKSGDFGHIKWIEPDKAATGMMIYYLIKGMGGEITPEVATNLYTAIIVDTGNFQFDNTNDEVLFIAAELVSSGANPSYIYQQSFESWGTDRFRLFIKMLNSIEIIPPVVIACVRKCDFEETGTTEHDTERFVEFLRILKNVNISVLFREIENGFFKVSLRSKGDFDVSAVARQFGGGGHKNAAGYRIRTSFEEARQRLLEELKIFGSS</sequence>
<dbReference type="PANTHER" id="PTHR47618">
    <property type="entry name" value="BIFUNCTIONAL OLIGORIBONUCLEASE AND PAP PHOSPHATASE NRNA"/>
    <property type="match status" value="1"/>
</dbReference>
<feature type="domain" description="DHHA1" evidence="2">
    <location>
        <begin position="231"/>
        <end position="321"/>
    </location>
</feature>
<dbReference type="InterPro" id="IPR001667">
    <property type="entry name" value="DDH_dom"/>
</dbReference>
<dbReference type="Gene3D" id="3.90.1640.10">
    <property type="entry name" value="inorganic pyrophosphatase (n-terminal core)"/>
    <property type="match status" value="1"/>
</dbReference>
<feature type="domain" description="DDH" evidence="1">
    <location>
        <begin position="16"/>
        <end position="164"/>
    </location>
</feature>
<dbReference type="GO" id="GO:0003676">
    <property type="term" value="F:nucleic acid binding"/>
    <property type="evidence" value="ECO:0007669"/>
    <property type="project" value="InterPro"/>
</dbReference>
<dbReference type="Pfam" id="PF02272">
    <property type="entry name" value="DHHA1"/>
    <property type="match status" value="1"/>
</dbReference>
<accession>A0A7C4AIH9</accession>
<dbReference type="InterPro" id="IPR038763">
    <property type="entry name" value="DHH_sf"/>
</dbReference>
<dbReference type="Gene3D" id="3.10.310.30">
    <property type="match status" value="1"/>
</dbReference>
<evidence type="ECO:0000259" key="1">
    <source>
        <dbReference type="Pfam" id="PF01368"/>
    </source>
</evidence>
<dbReference type="Pfam" id="PF01368">
    <property type="entry name" value="DHH"/>
    <property type="match status" value="1"/>
</dbReference>
<gene>
    <name evidence="3" type="ORF">ENV75_00415</name>
</gene>
<dbReference type="InterPro" id="IPR051319">
    <property type="entry name" value="Oligoribo/pAp-PDE_c-di-AMP_PDE"/>
</dbReference>
<protein>
    <submittedName>
        <fullName evidence="3">Bifunctional oligoribonuclease/PAP phosphatase NrnA</fullName>
    </submittedName>
</protein>
<name>A0A7C4AIH9_9BACT</name>
<reference evidence="3" key="1">
    <citation type="journal article" date="2020" name="mSystems">
        <title>Genome- and Community-Level Interaction Insights into Carbon Utilization and Element Cycling Functions of Hydrothermarchaeota in Hydrothermal Sediment.</title>
        <authorList>
            <person name="Zhou Z."/>
            <person name="Liu Y."/>
            <person name="Xu W."/>
            <person name="Pan J."/>
            <person name="Luo Z.H."/>
            <person name="Li M."/>
        </authorList>
    </citation>
    <scope>NUCLEOTIDE SEQUENCE [LARGE SCALE GENOMIC DNA]</scope>
    <source>
        <strain evidence="3">SpSt-788</strain>
    </source>
</reference>
<organism evidence="3">
    <name type="scientific">Thermodesulfovibrio aggregans</name>
    <dbReference type="NCBI Taxonomy" id="86166"/>
    <lineage>
        <taxon>Bacteria</taxon>
        <taxon>Pseudomonadati</taxon>
        <taxon>Nitrospirota</taxon>
        <taxon>Thermodesulfovibrionia</taxon>
        <taxon>Thermodesulfovibrionales</taxon>
        <taxon>Thermodesulfovibrionaceae</taxon>
        <taxon>Thermodesulfovibrio</taxon>
    </lineage>
</organism>
<evidence type="ECO:0000259" key="2">
    <source>
        <dbReference type="Pfam" id="PF02272"/>
    </source>
</evidence>
<dbReference type="InterPro" id="IPR003156">
    <property type="entry name" value="DHHA1_dom"/>
</dbReference>
<dbReference type="EMBL" id="DTHO01000003">
    <property type="protein sequence ID" value="HGG98912.1"/>
    <property type="molecule type" value="Genomic_DNA"/>
</dbReference>
<dbReference type="SUPFAM" id="SSF64182">
    <property type="entry name" value="DHH phosphoesterases"/>
    <property type="match status" value="1"/>
</dbReference>
<proteinExistence type="predicted"/>
<comment type="caution">
    <text evidence="3">The sequence shown here is derived from an EMBL/GenBank/DDBJ whole genome shotgun (WGS) entry which is preliminary data.</text>
</comment>